<dbReference type="InterPro" id="IPR000182">
    <property type="entry name" value="GNAT_dom"/>
</dbReference>
<organism evidence="2 3">
    <name type="scientific">Leptospira kanakyensis</name>
    <dbReference type="NCBI Taxonomy" id="2484968"/>
    <lineage>
        <taxon>Bacteria</taxon>
        <taxon>Pseudomonadati</taxon>
        <taxon>Spirochaetota</taxon>
        <taxon>Spirochaetia</taxon>
        <taxon>Leptospirales</taxon>
        <taxon>Leptospiraceae</taxon>
        <taxon>Leptospira</taxon>
    </lineage>
</organism>
<sequence length="248" mass="29023">MKSKMFKIEELSINAWPALSTLIYDGWIIRMANGYSKRANSINPLYKFYHNFNEKLVFCETLFLKHSLPIIFKITSNQEHDEIDIELEKQLYEKIDLTSVQINNNIIHSENKFDNIIIESYFTNEWINNFIILSKIENKLTNTITRMLNLIQSEVIVVSKIINNKFIGCAFGVMEDGYVGIFDLVIDEKNRNNGFATEIINVISEKALDKGIKKSYLQVVTTNTPAMNLYKKLGFKEEYKYWYRIKSP</sequence>
<dbReference type="Gene3D" id="3.40.630.30">
    <property type="match status" value="1"/>
</dbReference>
<gene>
    <name evidence="2" type="ORF">EHQ18_08260</name>
</gene>
<reference evidence="2" key="1">
    <citation type="journal article" date="2019" name="PLoS Negl. Trop. Dis.">
        <title>Revisiting the worldwide diversity of Leptospira species in the environment.</title>
        <authorList>
            <person name="Vincent A.T."/>
            <person name="Schiettekatte O."/>
            <person name="Bourhy P."/>
            <person name="Veyrier F.J."/>
            <person name="Picardeau M."/>
        </authorList>
    </citation>
    <scope>NUCLEOTIDE SEQUENCE [LARGE SCALE GENOMIC DNA]</scope>
    <source>
        <strain evidence="2">201800293</strain>
    </source>
</reference>
<dbReference type="OrthoDB" id="357176at2"/>
<dbReference type="EMBL" id="RQFF01000017">
    <property type="protein sequence ID" value="TGK71505.1"/>
    <property type="molecule type" value="Genomic_DNA"/>
</dbReference>
<keyword evidence="3" id="KW-1185">Reference proteome</keyword>
<evidence type="ECO:0000313" key="2">
    <source>
        <dbReference type="EMBL" id="TGK71505.1"/>
    </source>
</evidence>
<proteinExistence type="predicted"/>
<name>A0A6N4Q199_9LEPT</name>
<dbReference type="Proteomes" id="UP000297239">
    <property type="component" value="Unassembled WGS sequence"/>
</dbReference>
<protein>
    <submittedName>
        <fullName evidence="2">GNAT family N-acetyltransferase</fullName>
    </submittedName>
</protein>
<dbReference type="InterPro" id="IPR056935">
    <property type="entry name" value="Rv0428c-like_C"/>
</dbReference>
<dbReference type="Pfam" id="PF24553">
    <property type="entry name" value="Rv0428c_C"/>
    <property type="match status" value="1"/>
</dbReference>
<keyword evidence="2" id="KW-0808">Transferase</keyword>
<evidence type="ECO:0000313" key="3">
    <source>
        <dbReference type="Proteomes" id="UP000297239"/>
    </source>
</evidence>
<dbReference type="SUPFAM" id="SSF55729">
    <property type="entry name" value="Acyl-CoA N-acyltransferases (Nat)"/>
    <property type="match status" value="1"/>
</dbReference>
<comment type="caution">
    <text evidence="2">The sequence shown here is derived from an EMBL/GenBank/DDBJ whole genome shotgun (WGS) entry which is preliminary data.</text>
</comment>
<dbReference type="GO" id="GO:0016747">
    <property type="term" value="F:acyltransferase activity, transferring groups other than amino-acyl groups"/>
    <property type="evidence" value="ECO:0007669"/>
    <property type="project" value="InterPro"/>
</dbReference>
<dbReference type="InterPro" id="IPR016181">
    <property type="entry name" value="Acyl_CoA_acyltransferase"/>
</dbReference>
<dbReference type="AlphaFoldDB" id="A0A6N4Q199"/>
<dbReference type="Pfam" id="PF00583">
    <property type="entry name" value="Acetyltransf_1"/>
    <property type="match status" value="1"/>
</dbReference>
<dbReference type="PROSITE" id="PS51186">
    <property type="entry name" value="GNAT"/>
    <property type="match status" value="1"/>
</dbReference>
<feature type="domain" description="N-acetyltransferase" evidence="1">
    <location>
        <begin position="116"/>
        <end position="248"/>
    </location>
</feature>
<evidence type="ECO:0000259" key="1">
    <source>
        <dbReference type="PROSITE" id="PS51186"/>
    </source>
</evidence>
<accession>A0A6N4Q199</accession>